<dbReference type="PROSITE" id="PS50262">
    <property type="entry name" value="G_PROTEIN_RECEP_F1_2"/>
    <property type="match status" value="1"/>
</dbReference>
<dbReference type="GO" id="GO:0016020">
    <property type="term" value="C:membrane"/>
    <property type="evidence" value="ECO:0007669"/>
    <property type="project" value="UniProtKB-SubCell"/>
</dbReference>
<keyword evidence="8" id="KW-1185">Reference proteome</keyword>
<evidence type="ECO:0000259" key="6">
    <source>
        <dbReference type="PROSITE" id="PS50262"/>
    </source>
</evidence>
<proteinExistence type="predicted"/>
<evidence type="ECO:0000256" key="3">
    <source>
        <dbReference type="ARBA" id="ARBA00022989"/>
    </source>
</evidence>
<accession>A0A3P7KV80</accession>
<keyword evidence="3 5" id="KW-1133">Transmembrane helix</keyword>
<protein>
    <recommendedName>
        <fullName evidence="6">G-protein coupled receptors family 1 profile domain-containing protein</fullName>
    </recommendedName>
</protein>
<evidence type="ECO:0000313" key="7">
    <source>
        <dbReference type="EMBL" id="VDM71268.1"/>
    </source>
</evidence>
<organism evidence="7 8">
    <name type="scientific">Strongylus vulgaris</name>
    <name type="common">Blood worm</name>
    <dbReference type="NCBI Taxonomy" id="40348"/>
    <lineage>
        <taxon>Eukaryota</taxon>
        <taxon>Metazoa</taxon>
        <taxon>Ecdysozoa</taxon>
        <taxon>Nematoda</taxon>
        <taxon>Chromadorea</taxon>
        <taxon>Rhabditida</taxon>
        <taxon>Rhabditina</taxon>
        <taxon>Rhabditomorpha</taxon>
        <taxon>Strongyloidea</taxon>
        <taxon>Strongylidae</taxon>
        <taxon>Strongylus</taxon>
    </lineage>
</organism>
<gene>
    <name evidence="7" type="ORF">SVUK_LOCUS6266</name>
</gene>
<feature type="transmembrane region" description="Helical" evidence="5">
    <location>
        <begin position="6"/>
        <end position="22"/>
    </location>
</feature>
<dbReference type="Proteomes" id="UP000270094">
    <property type="component" value="Unassembled WGS sequence"/>
</dbReference>
<dbReference type="InterPro" id="IPR017452">
    <property type="entry name" value="GPCR_Rhodpsn_7TM"/>
</dbReference>
<evidence type="ECO:0000256" key="2">
    <source>
        <dbReference type="ARBA" id="ARBA00022692"/>
    </source>
</evidence>
<dbReference type="EMBL" id="UYYB01019632">
    <property type="protein sequence ID" value="VDM71268.1"/>
    <property type="molecule type" value="Genomic_DNA"/>
</dbReference>
<dbReference type="InterPro" id="IPR019430">
    <property type="entry name" value="7TM_GPCR_serpentine_rcpt_Srx"/>
</dbReference>
<dbReference type="AlphaFoldDB" id="A0A3P7KV80"/>
<dbReference type="PANTHER" id="PTHR23017:SF3">
    <property type="entry name" value="G-PROTEIN COUPLED RECEPTORS FAMILY 1 PROFILE DOMAIN-CONTAINING PROTEIN"/>
    <property type="match status" value="1"/>
</dbReference>
<comment type="subcellular location">
    <subcellularLocation>
        <location evidence="1">Membrane</location>
    </subcellularLocation>
</comment>
<name>A0A3P7KV80_STRVU</name>
<dbReference type="SUPFAM" id="SSF81321">
    <property type="entry name" value="Family A G protein-coupled receptor-like"/>
    <property type="match status" value="1"/>
</dbReference>
<evidence type="ECO:0000313" key="8">
    <source>
        <dbReference type="Proteomes" id="UP000270094"/>
    </source>
</evidence>
<dbReference type="Gene3D" id="1.20.1070.10">
    <property type="entry name" value="Rhodopsin 7-helix transmembrane proteins"/>
    <property type="match status" value="1"/>
</dbReference>
<dbReference type="OrthoDB" id="5874085at2759"/>
<keyword evidence="2 5" id="KW-0812">Transmembrane</keyword>
<dbReference type="Pfam" id="PF10328">
    <property type="entry name" value="7TM_GPCR_Srx"/>
    <property type="match status" value="1"/>
</dbReference>
<evidence type="ECO:0000256" key="5">
    <source>
        <dbReference type="SAM" id="Phobius"/>
    </source>
</evidence>
<feature type="domain" description="G-protein coupled receptors family 1 profile" evidence="6">
    <location>
        <begin position="11"/>
        <end position="105"/>
    </location>
</feature>
<reference evidence="7 8" key="1">
    <citation type="submission" date="2018-11" db="EMBL/GenBank/DDBJ databases">
        <authorList>
            <consortium name="Pathogen Informatics"/>
        </authorList>
    </citation>
    <scope>NUCLEOTIDE SEQUENCE [LARGE SCALE GENOMIC DNA]</scope>
</reference>
<evidence type="ECO:0000256" key="1">
    <source>
        <dbReference type="ARBA" id="ARBA00004370"/>
    </source>
</evidence>
<keyword evidence="4 5" id="KW-0472">Membrane</keyword>
<feature type="transmembrane region" description="Helical" evidence="5">
    <location>
        <begin position="29"/>
        <end position="51"/>
    </location>
</feature>
<dbReference type="PANTHER" id="PTHR23017">
    <property type="entry name" value="SERPENTINE RECEPTOR, CLASS X"/>
    <property type="match status" value="1"/>
</dbReference>
<sequence length="105" mass="11614">MGMIGIFGVFTNFIVVFLIYRTPSFHNAFGYICASHLLADVGILSAFLFWATPASLMGFSQSLTDSLVGKRVGQFSMLFWYASMYGQLQLAVNRLLAIVTPILYG</sequence>
<evidence type="ECO:0000256" key="4">
    <source>
        <dbReference type="ARBA" id="ARBA00023136"/>
    </source>
</evidence>